<proteinExistence type="predicted"/>
<dbReference type="Proteomes" id="UP000887576">
    <property type="component" value="Unplaced"/>
</dbReference>
<sequence length="215" mass="25060">MWREFVVLIFGLLTSLKVPFTKQEDDLKTGYTPLGARSYSEVAMYEEFNAKHGNDQIGLGIFIRPNDEKTLTRVEHLNATIDLLDFIGNNFTINGLNFYEFCTDFCEFNEPVRQFRNGLVIQTSPEYTIPEELFDSRMNLTFPFMSIFGRQLDLSPLFFGVKKFDNPENQRLTNSTTNIENLPLIVLQLKADKPQNISKEDVSKWEREIEHYVHQ</sequence>
<name>A0AC34RQX1_9BILA</name>
<dbReference type="WBParaSite" id="JU765_v2.g9373.t1">
    <property type="protein sequence ID" value="JU765_v2.g9373.t1"/>
    <property type="gene ID" value="JU765_v2.g9373"/>
</dbReference>
<accession>A0AC34RQX1</accession>
<organism evidence="1 2">
    <name type="scientific">Panagrolaimus sp. JU765</name>
    <dbReference type="NCBI Taxonomy" id="591449"/>
    <lineage>
        <taxon>Eukaryota</taxon>
        <taxon>Metazoa</taxon>
        <taxon>Ecdysozoa</taxon>
        <taxon>Nematoda</taxon>
        <taxon>Chromadorea</taxon>
        <taxon>Rhabditida</taxon>
        <taxon>Tylenchina</taxon>
        <taxon>Panagrolaimomorpha</taxon>
        <taxon>Panagrolaimoidea</taxon>
        <taxon>Panagrolaimidae</taxon>
        <taxon>Panagrolaimus</taxon>
    </lineage>
</organism>
<protein>
    <submittedName>
        <fullName evidence="2">Uncharacterized protein</fullName>
    </submittedName>
</protein>
<evidence type="ECO:0000313" key="1">
    <source>
        <dbReference type="Proteomes" id="UP000887576"/>
    </source>
</evidence>
<evidence type="ECO:0000313" key="2">
    <source>
        <dbReference type="WBParaSite" id="JU765_v2.g9373.t1"/>
    </source>
</evidence>
<reference evidence="2" key="1">
    <citation type="submission" date="2022-11" db="UniProtKB">
        <authorList>
            <consortium name="WormBaseParasite"/>
        </authorList>
    </citation>
    <scope>IDENTIFICATION</scope>
</reference>